<dbReference type="PANTHER" id="PTHR11005">
    <property type="entry name" value="LYSOSOMAL ACID LIPASE-RELATED"/>
    <property type="match status" value="1"/>
</dbReference>
<evidence type="ECO:0000256" key="7">
    <source>
        <dbReference type="PIRSR" id="PIRSR000862-1"/>
    </source>
</evidence>
<feature type="non-terminal residue" evidence="9">
    <location>
        <position position="369"/>
    </location>
</feature>
<comment type="similarity">
    <text evidence="1">Belongs to the AB hydrolase superfamily. Lipase family.</text>
</comment>
<evidence type="ECO:0000259" key="8">
    <source>
        <dbReference type="Pfam" id="PF04083"/>
    </source>
</evidence>
<protein>
    <submittedName>
        <fullName evidence="9">Gastric triacylglycerol lipase-like</fullName>
    </submittedName>
</protein>
<keyword evidence="2" id="KW-0732">Signal</keyword>
<feature type="active site" description="Nucleophile" evidence="7">
    <location>
        <position position="139"/>
    </location>
</feature>
<keyword evidence="6" id="KW-0325">Glycoprotein</keyword>
<keyword evidence="4" id="KW-0442">Lipid degradation</keyword>
<accession>A0A482VQ42</accession>
<dbReference type="GO" id="GO:0016042">
    <property type="term" value="P:lipid catabolic process"/>
    <property type="evidence" value="ECO:0007669"/>
    <property type="project" value="UniProtKB-KW"/>
</dbReference>
<feature type="domain" description="Partial AB-hydrolase lipase" evidence="8">
    <location>
        <begin position="5"/>
        <end position="61"/>
    </location>
</feature>
<organism evidence="9 10">
    <name type="scientific">Asbolus verrucosus</name>
    <name type="common">Desert ironclad beetle</name>
    <dbReference type="NCBI Taxonomy" id="1661398"/>
    <lineage>
        <taxon>Eukaryota</taxon>
        <taxon>Metazoa</taxon>
        <taxon>Ecdysozoa</taxon>
        <taxon>Arthropoda</taxon>
        <taxon>Hexapoda</taxon>
        <taxon>Insecta</taxon>
        <taxon>Pterygota</taxon>
        <taxon>Neoptera</taxon>
        <taxon>Endopterygota</taxon>
        <taxon>Coleoptera</taxon>
        <taxon>Polyphaga</taxon>
        <taxon>Cucujiformia</taxon>
        <taxon>Tenebrionidae</taxon>
        <taxon>Pimeliinae</taxon>
        <taxon>Asbolus</taxon>
    </lineage>
</organism>
<proteinExistence type="inferred from homology"/>
<dbReference type="EMBL" id="QDEB01076272">
    <property type="protein sequence ID" value="RZC34843.1"/>
    <property type="molecule type" value="Genomic_DNA"/>
</dbReference>
<evidence type="ECO:0000256" key="2">
    <source>
        <dbReference type="ARBA" id="ARBA00022729"/>
    </source>
</evidence>
<evidence type="ECO:0000313" key="9">
    <source>
        <dbReference type="EMBL" id="RZC34843.1"/>
    </source>
</evidence>
<evidence type="ECO:0000313" key="10">
    <source>
        <dbReference type="Proteomes" id="UP000292052"/>
    </source>
</evidence>
<evidence type="ECO:0000256" key="6">
    <source>
        <dbReference type="ARBA" id="ARBA00023180"/>
    </source>
</evidence>
<evidence type="ECO:0000256" key="3">
    <source>
        <dbReference type="ARBA" id="ARBA00022801"/>
    </source>
</evidence>
<dbReference type="Proteomes" id="UP000292052">
    <property type="component" value="Unassembled WGS sequence"/>
</dbReference>
<evidence type="ECO:0000256" key="4">
    <source>
        <dbReference type="ARBA" id="ARBA00022963"/>
    </source>
</evidence>
<name>A0A482VQ42_ASBVE</name>
<dbReference type="Pfam" id="PF04083">
    <property type="entry name" value="Abhydro_lipase"/>
    <property type="match status" value="1"/>
</dbReference>
<dbReference type="Gene3D" id="3.40.50.1820">
    <property type="entry name" value="alpha/beta hydrolase"/>
    <property type="match status" value="1"/>
</dbReference>
<dbReference type="InterPro" id="IPR006693">
    <property type="entry name" value="AB_hydrolase_lipase"/>
</dbReference>
<feature type="active site" description="Charge relay system" evidence="7">
    <location>
        <position position="343"/>
    </location>
</feature>
<evidence type="ECO:0000256" key="5">
    <source>
        <dbReference type="ARBA" id="ARBA00023098"/>
    </source>
</evidence>
<reference evidence="9 10" key="1">
    <citation type="submission" date="2017-03" db="EMBL/GenBank/DDBJ databases">
        <title>Genome of the blue death feigning beetle - Asbolus verrucosus.</title>
        <authorList>
            <person name="Rider S.D."/>
        </authorList>
    </citation>
    <scope>NUCLEOTIDE SEQUENCE [LARGE SCALE GENOMIC DNA]</scope>
    <source>
        <strain evidence="9">Butters</strain>
        <tissue evidence="9">Head and leg muscle</tissue>
    </source>
</reference>
<dbReference type="InterPro" id="IPR025483">
    <property type="entry name" value="Lipase_euk"/>
</dbReference>
<dbReference type="AlphaFoldDB" id="A0A482VQ42"/>
<dbReference type="SUPFAM" id="SSF53474">
    <property type="entry name" value="alpha/beta-Hydrolases"/>
    <property type="match status" value="1"/>
</dbReference>
<dbReference type="GO" id="GO:0016788">
    <property type="term" value="F:hydrolase activity, acting on ester bonds"/>
    <property type="evidence" value="ECO:0007669"/>
    <property type="project" value="InterPro"/>
</dbReference>
<dbReference type="InterPro" id="IPR029058">
    <property type="entry name" value="AB_hydrolase_fold"/>
</dbReference>
<evidence type="ECO:0000256" key="1">
    <source>
        <dbReference type="ARBA" id="ARBA00010701"/>
    </source>
</evidence>
<gene>
    <name evidence="9" type="ORF">BDFB_006751</name>
</gene>
<dbReference type="FunFam" id="3.40.50.1820:FF:000057">
    <property type="entry name" value="Lipase"/>
    <property type="match status" value="1"/>
</dbReference>
<comment type="caution">
    <text evidence="9">The sequence shown here is derived from an EMBL/GenBank/DDBJ whole genome shotgun (WGS) entry which is preliminary data.</text>
</comment>
<sequence>MTRTPQLIKQNAYNFESHTVTTPDGYILTLFRIPPEENDYRKNKQPVFLQHGTFVDSANWADIGNRSLAFNLADQGYDVWLGNFRGTRYSRRHKTLQPSDFKFWTFNLDDVAVNDIRTSLAAVARITGKRGSTIFIGHSLATIFIFMYASEYPEEAENLLKGAVAISPIVYLDLAYYIIPLAKSLPLITYDLNLFLKFQFQKILLAIKISSVFYHMEGIIKFLQYFCTLAPHVCKILTDVIYGKSYQFLPEDLLAFFSYFPTTTSLMVADHVAQLYNSGRFQKFDYGEDVNLKKYNKKKPPVYKLRKVKFPSVKRLFDELGSREKDMKVIPKDSIKAEDQFNHMDFLLAKDLHEFFYVDLFKDLTEKFA</sequence>
<feature type="active site" description="Charge relay system" evidence="7">
    <location>
        <position position="318"/>
    </location>
</feature>
<keyword evidence="10" id="KW-1185">Reference proteome</keyword>
<dbReference type="PIRSF" id="PIRSF000862">
    <property type="entry name" value="Steryl_ester_lip"/>
    <property type="match status" value="1"/>
</dbReference>
<dbReference type="OrthoDB" id="9974421at2759"/>
<keyword evidence="3" id="KW-0378">Hydrolase</keyword>
<keyword evidence="5" id="KW-0443">Lipid metabolism</keyword>